<reference evidence="1 4" key="2">
    <citation type="submission" date="2019-11" db="EMBL/GenBank/DDBJ databases">
        <title>Whole genome shotgun sequencing (WGS) data from Adlercreutzia equolifaciens ResAG-91, Eggerthella lenta MRI-F36, MRI-F37, MRI-F40, ResAG-49, ResAG-88, ResAG-121, ResAG-145, and Gordonibacter sp. ResAG-5, ResAG-26, ResAG-43, ResAG-50, ResAG-59.</title>
        <authorList>
            <person name="Stoll D.A."/>
            <person name="Danylec N."/>
            <person name="Franz C.M.A.P."/>
            <person name="Huch M."/>
        </authorList>
    </citation>
    <scope>NUCLEOTIDE SEQUENCE [LARGE SCALE GENOMIC DNA]</scope>
    <source>
        <strain evidence="1 4">ResAG-88</strain>
    </source>
</reference>
<accession>A0A369MYA9</accession>
<comment type="caution">
    <text evidence="2">The sequence shown here is derived from an EMBL/GenBank/DDBJ whole genome shotgun (WGS) entry which is preliminary data.</text>
</comment>
<gene>
    <name evidence="2" type="ORF">C1871_13815</name>
    <name evidence="1" type="ORF">GO726_11940</name>
</gene>
<dbReference type="AlphaFoldDB" id="A0A369MYA9"/>
<evidence type="ECO:0000313" key="3">
    <source>
        <dbReference type="Proteomes" id="UP000253857"/>
    </source>
</evidence>
<dbReference type="EMBL" id="WPOM01000028">
    <property type="protein sequence ID" value="MVN33864.1"/>
    <property type="molecule type" value="Genomic_DNA"/>
</dbReference>
<evidence type="ECO:0000313" key="2">
    <source>
        <dbReference type="EMBL" id="RDB82333.1"/>
    </source>
</evidence>
<dbReference type="Proteomes" id="UP000253857">
    <property type="component" value="Unassembled WGS sequence"/>
</dbReference>
<name>A0A369MYA9_EGGLN</name>
<evidence type="ECO:0000313" key="1">
    <source>
        <dbReference type="EMBL" id="MVN33864.1"/>
    </source>
</evidence>
<sequence length="122" mass="13285">MTELLLVIIIVQLGFVLNRLHKKGDSSKESVSDRFEREQKGNAVFVASQLRKLHGCACAFTLWAPGRIFGEAGSPSTQGRGIVLDSDDEWVLIECPAPFGAKGATQRLFRIADIKSVAEIVG</sequence>
<proteinExistence type="predicted"/>
<dbReference type="Proteomes" id="UP000436429">
    <property type="component" value="Unassembled WGS sequence"/>
</dbReference>
<protein>
    <submittedName>
        <fullName evidence="2">Uncharacterized protein</fullName>
    </submittedName>
</protein>
<dbReference type="RefSeq" id="WP_035584760.1">
    <property type="nucleotide sequence ID" value="NZ_CP021140.1"/>
</dbReference>
<evidence type="ECO:0000313" key="4">
    <source>
        <dbReference type="Proteomes" id="UP000436429"/>
    </source>
</evidence>
<reference evidence="2 3" key="1">
    <citation type="journal article" date="2018" name="Elife">
        <title>Discovery and characterization of a prevalent human gut bacterial enzyme sufficient for the inactivation of a family of plant toxins.</title>
        <authorList>
            <person name="Koppel N."/>
            <person name="Bisanz J.E."/>
            <person name="Pandelia M.E."/>
            <person name="Turnbaugh P.J."/>
            <person name="Balskus E.P."/>
        </authorList>
    </citation>
    <scope>NUCLEOTIDE SEQUENCE [LARGE SCALE GENOMIC DNA]</scope>
    <source>
        <strain evidence="2 3">FAA1-1-60AUCSF</strain>
    </source>
</reference>
<organism evidence="2 3">
    <name type="scientific">Eggerthella lenta</name>
    <name type="common">Eubacterium lentum</name>
    <dbReference type="NCBI Taxonomy" id="84112"/>
    <lineage>
        <taxon>Bacteria</taxon>
        <taxon>Bacillati</taxon>
        <taxon>Actinomycetota</taxon>
        <taxon>Coriobacteriia</taxon>
        <taxon>Eggerthellales</taxon>
        <taxon>Eggerthellaceae</taxon>
        <taxon>Eggerthella</taxon>
    </lineage>
</organism>
<dbReference type="EMBL" id="PPTY01000037">
    <property type="protein sequence ID" value="RDB82333.1"/>
    <property type="molecule type" value="Genomic_DNA"/>
</dbReference>